<dbReference type="OrthoDB" id="6361347at2759"/>
<dbReference type="PANTHER" id="PTHR36124">
    <property type="match status" value="1"/>
</dbReference>
<evidence type="ECO:0000313" key="3">
    <source>
        <dbReference type="Proteomes" id="UP000076881"/>
    </source>
</evidence>
<gene>
    <name evidence="2" type="ORF">LEL_07425</name>
</gene>
<protein>
    <recommendedName>
        <fullName evidence="1">ER-bound oxygenase mpaB/mpaB'/Rubber oxygenase catalytic domain-containing protein</fullName>
    </recommendedName>
</protein>
<reference evidence="2 3" key="1">
    <citation type="journal article" date="2016" name="Genome Biol. Evol.">
        <title>Divergent and convergent evolution of fungal pathogenicity.</title>
        <authorList>
            <person name="Shang Y."/>
            <person name="Xiao G."/>
            <person name="Zheng P."/>
            <person name="Cen K."/>
            <person name="Zhan S."/>
            <person name="Wang C."/>
        </authorList>
    </citation>
    <scope>NUCLEOTIDE SEQUENCE [LARGE SCALE GENOMIC DNA]</scope>
    <source>
        <strain evidence="2 3">RCEF 1005</strain>
    </source>
</reference>
<feature type="domain" description="ER-bound oxygenase mpaB/mpaB'/Rubber oxygenase catalytic" evidence="1">
    <location>
        <begin position="538"/>
        <end position="724"/>
    </location>
</feature>
<accession>A0A168FP18</accession>
<dbReference type="InterPro" id="IPR046366">
    <property type="entry name" value="MPAB"/>
</dbReference>
<dbReference type="GO" id="GO:0016491">
    <property type="term" value="F:oxidoreductase activity"/>
    <property type="evidence" value="ECO:0007669"/>
    <property type="project" value="InterPro"/>
</dbReference>
<proteinExistence type="predicted"/>
<sequence>MSSDQELGATAQTCGHEFVWTAQHPQIQDIRKMLHTYDELANDALARIDVLSPPTEKAPGGCPMQKRDLYALLERYSESDQTIGKLWNQVTEVPDWVDWEQIRRGQKFVYQYHAQIQLCVKYPSVALLNTTSLWGLTIAKLLFTSLLGGMGAWRIVETLSRTGGFGVNVCRRRLLETLLHFVQVVESLDSVKPHGTGFASSVRVRLLHANVRRRIMRLEKQRQGYYDTEQWGVPINDLHQVATIMAYSASLVFLSLPRVGIFCTEQQIADYLALWRWVGYIMGTPVDWMATPAAAKATMEAVLVSEVKPSKNSQIIANNIITAQTNFPPLFASRQFLAALAYRLNGEELAAALNIEAPNLDLRLATSAVAGEERQGTLLTPFSISRFIQYSHNMVTNRKFGGLDDATIFELQYIPEIERLENVSIADLVQGSWKHFKLLATFRNITLFIITYLVLVRLLRYRRESSLRAKFGYFDRESLTSMTNTEAQKILHILGSYEFPLMQRLSVEFGLFKTYGIETISKLLVATRQLSDATNSPKRYEDTTVLIREFTNNPPTSSRTVRSISRMNFLHSRYRKSGQITNEDMLYTLSVFVTEPSRFARLYDWRPLNEMENCALGVFWKAIGDAMGIEYVGHLARADKGWRDGLEFAEDIAVWAKAYEIKHMKPSKVCSKPADALIPMMTQLVPAALKPVAAECIIALMGERVRDACMLPEPRSWAIALTHTVLSIRGMVVRHLALPRLWPVKHIANKPNQLGRLNLPSAQGNHPFYVKPTLWNRWGFGAWAVWLLGGKLPGDDAGRLFPEGYLFEEIGPNAQKNLGKDEMATDAEKMLRSGRGGCPFR</sequence>
<dbReference type="EMBL" id="AZHF01000005">
    <property type="protein sequence ID" value="OAA75437.1"/>
    <property type="molecule type" value="Genomic_DNA"/>
</dbReference>
<comment type="caution">
    <text evidence="2">The sequence shown here is derived from an EMBL/GenBank/DDBJ whole genome shotgun (WGS) entry which is preliminary data.</text>
</comment>
<feature type="domain" description="ER-bound oxygenase mpaB/mpaB'/Rubber oxygenase catalytic" evidence="1">
    <location>
        <begin position="169"/>
        <end position="364"/>
    </location>
</feature>
<keyword evidence="3" id="KW-1185">Reference proteome</keyword>
<dbReference type="Proteomes" id="UP000076881">
    <property type="component" value="Unassembled WGS sequence"/>
</dbReference>
<dbReference type="Pfam" id="PF09995">
    <property type="entry name" value="MPAB_Lcp_cat"/>
    <property type="match status" value="2"/>
</dbReference>
<dbReference type="InterPro" id="IPR018713">
    <property type="entry name" value="MPAB/Lcp_cat_dom"/>
</dbReference>
<dbReference type="PANTHER" id="PTHR36124:SF1">
    <property type="entry name" value="ER-BOUND OXYGENASE MPAB_MPAB'_RUBBER OXYGENASE CATALYTIC DOMAIN-CONTAINING PROTEIN"/>
    <property type="match status" value="1"/>
</dbReference>
<dbReference type="STRING" id="1081108.A0A168FP18"/>
<evidence type="ECO:0000313" key="2">
    <source>
        <dbReference type="EMBL" id="OAA75437.1"/>
    </source>
</evidence>
<organism evidence="2 3">
    <name type="scientific">Akanthomyces lecanii RCEF 1005</name>
    <dbReference type="NCBI Taxonomy" id="1081108"/>
    <lineage>
        <taxon>Eukaryota</taxon>
        <taxon>Fungi</taxon>
        <taxon>Dikarya</taxon>
        <taxon>Ascomycota</taxon>
        <taxon>Pezizomycotina</taxon>
        <taxon>Sordariomycetes</taxon>
        <taxon>Hypocreomycetidae</taxon>
        <taxon>Hypocreales</taxon>
        <taxon>Cordycipitaceae</taxon>
        <taxon>Akanthomyces</taxon>
        <taxon>Cordyceps confragosa</taxon>
    </lineage>
</organism>
<evidence type="ECO:0000259" key="1">
    <source>
        <dbReference type="Pfam" id="PF09995"/>
    </source>
</evidence>
<dbReference type="AlphaFoldDB" id="A0A168FP18"/>
<name>A0A168FP18_CORDF</name>